<dbReference type="Proteomes" id="UP000014148">
    <property type="component" value="Unassembled WGS sequence"/>
</dbReference>
<accession>R2RI92</accession>
<dbReference type="EMBL" id="ASWA01000003">
    <property type="protein sequence ID" value="EOT67551.1"/>
    <property type="molecule type" value="Genomic_DNA"/>
</dbReference>
<organism evidence="1 3">
    <name type="scientific">Enterococcus malodoratus ATCC 43197</name>
    <dbReference type="NCBI Taxonomy" id="1158601"/>
    <lineage>
        <taxon>Bacteria</taxon>
        <taxon>Bacillati</taxon>
        <taxon>Bacillota</taxon>
        <taxon>Bacilli</taxon>
        <taxon>Lactobacillales</taxon>
        <taxon>Enterococcaceae</taxon>
        <taxon>Enterococcus</taxon>
    </lineage>
</organism>
<reference evidence="1 3" key="1">
    <citation type="submission" date="2013-02" db="EMBL/GenBank/DDBJ databases">
        <title>The Genome Sequence of Enterococcus malodoratus ATCC_43197.</title>
        <authorList>
            <consortium name="The Broad Institute Genome Sequencing Platform"/>
            <consortium name="The Broad Institute Genome Sequencing Center for Infectious Disease"/>
            <person name="Earl A.M."/>
            <person name="Gilmore M.S."/>
            <person name="Lebreton F."/>
            <person name="Walker B."/>
            <person name="Young S.K."/>
            <person name="Zeng Q."/>
            <person name="Gargeya S."/>
            <person name="Fitzgerald M."/>
            <person name="Haas B."/>
            <person name="Abouelleil A."/>
            <person name="Alvarado L."/>
            <person name="Arachchi H.M."/>
            <person name="Berlin A.M."/>
            <person name="Chapman S.B."/>
            <person name="Dewar J."/>
            <person name="Goldberg J."/>
            <person name="Griggs A."/>
            <person name="Gujja S."/>
            <person name="Hansen M."/>
            <person name="Howarth C."/>
            <person name="Imamovic A."/>
            <person name="Larimer J."/>
            <person name="McCowan C."/>
            <person name="Murphy C."/>
            <person name="Neiman D."/>
            <person name="Pearson M."/>
            <person name="Priest M."/>
            <person name="Roberts A."/>
            <person name="Saif S."/>
            <person name="Shea T."/>
            <person name="Sisk P."/>
            <person name="Sykes S."/>
            <person name="Wortman J."/>
            <person name="Nusbaum C."/>
            <person name="Birren B."/>
        </authorList>
    </citation>
    <scope>NUCLEOTIDE SEQUENCE [LARGE SCALE GENOMIC DNA]</scope>
    <source>
        <strain evidence="1 3">ATCC 43197</strain>
    </source>
</reference>
<dbReference type="AlphaFoldDB" id="R2RI92"/>
<name>R2RI92_9ENTE</name>
<reference evidence="2 4" key="2">
    <citation type="submission" date="2013-03" db="EMBL/GenBank/DDBJ databases">
        <title>The Genome Sequence of Enterococcus malodoratus ATCC_43197 (PacBio/Illumina hybrid assembly).</title>
        <authorList>
            <consortium name="The Broad Institute Genomics Platform"/>
            <consortium name="The Broad Institute Genome Sequencing Center for Infectious Disease"/>
            <person name="Earl A."/>
            <person name="Russ C."/>
            <person name="Gilmore M."/>
            <person name="Surin D."/>
            <person name="Walker B."/>
            <person name="Young S."/>
            <person name="Zeng Q."/>
            <person name="Gargeya S."/>
            <person name="Fitzgerald M."/>
            <person name="Haas B."/>
            <person name="Abouelleil A."/>
            <person name="Allen A.W."/>
            <person name="Alvarado L."/>
            <person name="Arachchi H.M."/>
            <person name="Berlin A.M."/>
            <person name="Chapman S.B."/>
            <person name="Gainer-Dewar J."/>
            <person name="Goldberg J."/>
            <person name="Griggs A."/>
            <person name="Gujja S."/>
            <person name="Hansen M."/>
            <person name="Howarth C."/>
            <person name="Imamovic A."/>
            <person name="Ireland A."/>
            <person name="Larimer J."/>
            <person name="McCowan C."/>
            <person name="Murphy C."/>
            <person name="Pearson M."/>
            <person name="Poon T.W."/>
            <person name="Priest M."/>
            <person name="Roberts A."/>
            <person name="Saif S."/>
            <person name="Shea T."/>
            <person name="Sisk P."/>
            <person name="Sykes S."/>
            <person name="Wortman J."/>
            <person name="Nusbaum C."/>
            <person name="Birren B."/>
        </authorList>
    </citation>
    <scope>NUCLEOTIDE SEQUENCE [LARGE SCALE GENOMIC DNA]</scope>
    <source>
        <strain evidence="2 4">ATCC 43197</strain>
    </source>
</reference>
<dbReference type="EMBL" id="AJAK01000019">
    <property type="protein sequence ID" value="EOH75724.1"/>
    <property type="molecule type" value="Genomic_DNA"/>
</dbReference>
<dbReference type="Proteomes" id="UP000013783">
    <property type="component" value="Unassembled WGS sequence"/>
</dbReference>
<proteinExistence type="predicted"/>
<evidence type="ECO:0000313" key="1">
    <source>
        <dbReference type="EMBL" id="EOH75724.1"/>
    </source>
</evidence>
<evidence type="ECO:0000313" key="3">
    <source>
        <dbReference type="Proteomes" id="UP000013783"/>
    </source>
</evidence>
<protein>
    <submittedName>
        <fullName evidence="1">Uncharacterized protein</fullName>
    </submittedName>
</protein>
<comment type="caution">
    <text evidence="1">The sequence shown here is derived from an EMBL/GenBank/DDBJ whole genome shotgun (WGS) entry which is preliminary data.</text>
</comment>
<keyword evidence="4" id="KW-1185">Reference proteome</keyword>
<evidence type="ECO:0000313" key="2">
    <source>
        <dbReference type="EMBL" id="EOT67551.1"/>
    </source>
</evidence>
<evidence type="ECO:0000313" key="4">
    <source>
        <dbReference type="Proteomes" id="UP000014148"/>
    </source>
</evidence>
<sequence>MDIFNFETTGIYLYQLRKRQSIYKFKDRQLIVFLGLKIVLYYCKP</sequence>
<gene>
    <name evidence="2" type="ORF">I585_03072</name>
    <name evidence="1" type="ORF">UAI_02733</name>
</gene>